<evidence type="ECO:0000256" key="1">
    <source>
        <dbReference type="ARBA" id="ARBA00004175"/>
    </source>
</evidence>
<evidence type="ECO:0000256" key="9">
    <source>
        <dbReference type="ARBA" id="ARBA00023298"/>
    </source>
</evidence>
<dbReference type="Proteomes" id="UP000499080">
    <property type="component" value="Unassembled WGS sequence"/>
</dbReference>
<dbReference type="EMBL" id="BGPR01139124">
    <property type="protein sequence ID" value="GBN63711.1"/>
    <property type="molecule type" value="Genomic_DNA"/>
</dbReference>
<dbReference type="GO" id="GO:0005576">
    <property type="term" value="C:extracellular region"/>
    <property type="evidence" value="ECO:0007669"/>
    <property type="project" value="UniProtKB-SubCell"/>
</dbReference>
<evidence type="ECO:0000256" key="3">
    <source>
        <dbReference type="ARBA" id="ARBA00022483"/>
    </source>
</evidence>
<evidence type="ECO:0000256" key="5">
    <source>
        <dbReference type="ARBA" id="ARBA00022537"/>
    </source>
</evidence>
<keyword evidence="4" id="KW-0964">Secreted</keyword>
<evidence type="ECO:0000256" key="7">
    <source>
        <dbReference type="ARBA" id="ARBA00022699"/>
    </source>
</evidence>
<dbReference type="AlphaFoldDB" id="A0A4Y2QK57"/>
<keyword evidence="9" id="KW-0472">Membrane</keyword>
<comment type="caution">
    <text evidence="11">The sequence shown here is derived from an EMBL/GenBank/DDBJ whole genome shotgun (WGS) entry which is preliminary data.</text>
</comment>
<keyword evidence="6" id="KW-0800">Toxin</keyword>
<name>A0A4Y2QK57_ARAVE</name>
<dbReference type="GO" id="GO:0090729">
    <property type="term" value="F:toxin activity"/>
    <property type="evidence" value="ECO:0007669"/>
    <property type="project" value="UniProtKB-KW"/>
</dbReference>
<keyword evidence="8" id="KW-0638">Presynaptic neurotoxin</keyword>
<evidence type="ECO:0000256" key="4">
    <source>
        <dbReference type="ARBA" id="ARBA00022525"/>
    </source>
</evidence>
<gene>
    <name evidence="11" type="ORF">AVEN_210762_1</name>
</gene>
<protein>
    <submittedName>
        <fullName evidence="11">Uncharacterized protein</fullName>
    </submittedName>
</protein>
<evidence type="ECO:0000313" key="11">
    <source>
        <dbReference type="EMBL" id="GBN63711.1"/>
    </source>
</evidence>
<feature type="repeat" description="ANK" evidence="10">
    <location>
        <begin position="68"/>
        <end position="95"/>
    </location>
</feature>
<keyword evidence="5" id="KW-1052">Target cell membrane</keyword>
<evidence type="ECO:0000313" key="12">
    <source>
        <dbReference type="Proteomes" id="UP000499080"/>
    </source>
</evidence>
<dbReference type="PROSITE" id="PS50297">
    <property type="entry name" value="ANK_REP_REGION"/>
    <property type="match status" value="1"/>
</dbReference>
<keyword evidence="12" id="KW-1185">Reference proteome</keyword>
<evidence type="ECO:0000256" key="2">
    <source>
        <dbReference type="ARBA" id="ARBA00004613"/>
    </source>
</evidence>
<dbReference type="Pfam" id="PF00023">
    <property type="entry name" value="Ank"/>
    <property type="match status" value="1"/>
</dbReference>
<comment type="subcellular location">
    <subcellularLocation>
        <location evidence="2">Secreted</location>
    </subcellularLocation>
    <subcellularLocation>
        <location evidence="1">Target cell membrane</location>
    </subcellularLocation>
</comment>
<dbReference type="GO" id="GO:0006887">
    <property type="term" value="P:exocytosis"/>
    <property type="evidence" value="ECO:0007669"/>
    <property type="project" value="UniProtKB-KW"/>
</dbReference>
<dbReference type="GO" id="GO:0044218">
    <property type="term" value="C:other organism cell membrane"/>
    <property type="evidence" value="ECO:0007669"/>
    <property type="project" value="UniProtKB-KW"/>
</dbReference>
<organism evidence="11 12">
    <name type="scientific">Araneus ventricosus</name>
    <name type="common">Orbweaver spider</name>
    <name type="synonym">Epeira ventricosa</name>
    <dbReference type="NCBI Taxonomy" id="182803"/>
    <lineage>
        <taxon>Eukaryota</taxon>
        <taxon>Metazoa</taxon>
        <taxon>Ecdysozoa</taxon>
        <taxon>Arthropoda</taxon>
        <taxon>Chelicerata</taxon>
        <taxon>Arachnida</taxon>
        <taxon>Araneae</taxon>
        <taxon>Araneomorphae</taxon>
        <taxon>Entelegynae</taxon>
        <taxon>Araneoidea</taxon>
        <taxon>Araneidae</taxon>
        <taxon>Araneus</taxon>
    </lineage>
</organism>
<keyword evidence="7" id="KW-0528">Neurotoxin</keyword>
<dbReference type="InterPro" id="IPR002110">
    <property type="entry name" value="Ankyrin_rpt"/>
</dbReference>
<dbReference type="SUPFAM" id="SSF48403">
    <property type="entry name" value="Ankyrin repeat"/>
    <property type="match status" value="1"/>
</dbReference>
<evidence type="ECO:0000256" key="6">
    <source>
        <dbReference type="ARBA" id="ARBA00022656"/>
    </source>
</evidence>
<reference evidence="11 12" key="1">
    <citation type="journal article" date="2019" name="Sci. Rep.">
        <title>Orb-weaving spider Araneus ventricosus genome elucidates the spidroin gene catalogue.</title>
        <authorList>
            <person name="Kono N."/>
            <person name="Nakamura H."/>
            <person name="Ohtoshi R."/>
            <person name="Moran D.A.P."/>
            <person name="Shinohara A."/>
            <person name="Yoshida Y."/>
            <person name="Fujiwara M."/>
            <person name="Mori M."/>
            <person name="Tomita M."/>
            <person name="Arakawa K."/>
        </authorList>
    </citation>
    <scope>NUCLEOTIDE SEQUENCE [LARGE SCALE GENOMIC DNA]</scope>
</reference>
<keyword evidence="10" id="KW-0040">ANK repeat</keyword>
<proteinExistence type="predicted"/>
<keyword evidence="9" id="KW-1053">Target membrane</keyword>
<keyword evidence="3" id="KW-0268">Exocytosis</keyword>
<dbReference type="PROSITE" id="PS50088">
    <property type="entry name" value="ANK_REPEAT"/>
    <property type="match status" value="1"/>
</dbReference>
<dbReference type="GO" id="GO:0044231">
    <property type="term" value="C:host cell presynaptic membrane"/>
    <property type="evidence" value="ECO:0007669"/>
    <property type="project" value="UniProtKB-KW"/>
</dbReference>
<evidence type="ECO:0000256" key="8">
    <source>
        <dbReference type="ARBA" id="ARBA00023028"/>
    </source>
</evidence>
<dbReference type="InterPro" id="IPR036770">
    <property type="entry name" value="Ankyrin_rpt-contain_sf"/>
</dbReference>
<accession>A0A4Y2QK57</accession>
<dbReference type="Gene3D" id="1.25.40.20">
    <property type="entry name" value="Ankyrin repeat-containing domain"/>
    <property type="match status" value="1"/>
</dbReference>
<sequence length="95" mass="10360">MDSHSSKEMPKPKSLETLASNVKYSEGNNLLHQFVLDNSAPNNSGSENYINAALLAMSDISVHALIDDGYSALHLAVLKNNLLMVKKLLSCFVNI</sequence>
<evidence type="ECO:0000256" key="10">
    <source>
        <dbReference type="PROSITE-ProRule" id="PRU00023"/>
    </source>
</evidence>